<dbReference type="PANTHER" id="PTHR36966:SF1">
    <property type="entry name" value="REP-ASSOCIATED TYROSINE TRANSPOSASE"/>
    <property type="match status" value="1"/>
</dbReference>
<proteinExistence type="predicted"/>
<feature type="domain" description="Transposase IS200-like" evidence="1">
    <location>
        <begin position="22"/>
        <end position="178"/>
    </location>
</feature>
<sequence length="182" mass="20793">MEERFRNKYRIGSARLKGYDYSRGGYYFVTICTKNRERFFGTLTNGKMQPSPVGRIAEDYWMRIPEHFPFAQVEAFVLMPDHVHGILFFKNQSILQQDTFPADDASEVTVPKEKGASAGGIFGPQSNNLASVIRNYKGAVSSYAKHNGIPFQWHARFHDRIIRSPKGLEAVRRYIENNPAKG</sequence>
<protein>
    <recommendedName>
        <fullName evidence="1">Transposase IS200-like domain-containing protein</fullName>
    </recommendedName>
</protein>
<reference evidence="2 3" key="1">
    <citation type="submission" date="2019-03" db="EMBL/GenBank/DDBJ databases">
        <authorList>
            <person name="Kim M.K.M."/>
        </authorList>
    </citation>
    <scope>NUCLEOTIDE SEQUENCE [LARGE SCALE GENOMIC DNA]</scope>
    <source>
        <strain evidence="2 3">17J68-15</strain>
    </source>
</reference>
<evidence type="ECO:0000313" key="2">
    <source>
        <dbReference type="EMBL" id="TCZ70481.1"/>
    </source>
</evidence>
<dbReference type="EMBL" id="SKFH01000016">
    <property type="protein sequence ID" value="TCZ70481.1"/>
    <property type="molecule type" value="Genomic_DNA"/>
</dbReference>
<dbReference type="SMART" id="SM01321">
    <property type="entry name" value="Y1_Tnp"/>
    <property type="match status" value="1"/>
</dbReference>
<dbReference type="InterPro" id="IPR052715">
    <property type="entry name" value="RAYT_transposase"/>
</dbReference>
<name>A0A4R4DY64_9BACT</name>
<evidence type="ECO:0000259" key="1">
    <source>
        <dbReference type="SMART" id="SM01321"/>
    </source>
</evidence>
<keyword evidence="3" id="KW-1185">Reference proteome</keyword>
<comment type="caution">
    <text evidence="2">The sequence shown here is derived from an EMBL/GenBank/DDBJ whole genome shotgun (WGS) entry which is preliminary data.</text>
</comment>
<dbReference type="SUPFAM" id="SSF143422">
    <property type="entry name" value="Transposase IS200-like"/>
    <property type="match status" value="1"/>
</dbReference>
<dbReference type="Proteomes" id="UP000295164">
    <property type="component" value="Unassembled WGS sequence"/>
</dbReference>
<dbReference type="AlphaFoldDB" id="A0A4R4DY64"/>
<dbReference type="GO" id="GO:0006313">
    <property type="term" value="P:DNA transposition"/>
    <property type="evidence" value="ECO:0007669"/>
    <property type="project" value="InterPro"/>
</dbReference>
<dbReference type="InterPro" id="IPR002686">
    <property type="entry name" value="Transposase_17"/>
</dbReference>
<dbReference type="OrthoDB" id="9794403at2"/>
<dbReference type="GO" id="GO:0004803">
    <property type="term" value="F:transposase activity"/>
    <property type="evidence" value="ECO:0007669"/>
    <property type="project" value="InterPro"/>
</dbReference>
<dbReference type="Gene3D" id="3.30.70.1290">
    <property type="entry name" value="Transposase IS200-like"/>
    <property type="match status" value="1"/>
</dbReference>
<dbReference type="InterPro" id="IPR036515">
    <property type="entry name" value="Transposase_17_sf"/>
</dbReference>
<evidence type="ECO:0000313" key="3">
    <source>
        <dbReference type="Proteomes" id="UP000295164"/>
    </source>
</evidence>
<organism evidence="2 3">
    <name type="scientific">Flaviaesturariibacter aridisoli</name>
    <dbReference type="NCBI Taxonomy" id="2545761"/>
    <lineage>
        <taxon>Bacteria</taxon>
        <taxon>Pseudomonadati</taxon>
        <taxon>Bacteroidota</taxon>
        <taxon>Chitinophagia</taxon>
        <taxon>Chitinophagales</taxon>
        <taxon>Chitinophagaceae</taxon>
        <taxon>Flaviaestuariibacter</taxon>
    </lineage>
</organism>
<accession>A0A4R4DY64</accession>
<gene>
    <name evidence="2" type="ORF">E0486_11025</name>
</gene>
<dbReference type="RefSeq" id="WP_131852235.1">
    <property type="nucleotide sequence ID" value="NZ_SKFH01000016.1"/>
</dbReference>
<dbReference type="GO" id="GO:0043565">
    <property type="term" value="F:sequence-specific DNA binding"/>
    <property type="evidence" value="ECO:0007669"/>
    <property type="project" value="TreeGrafter"/>
</dbReference>
<dbReference type="PANTHER" id="PTHR36966">
    <property type="entry name" value="REP-ASSOCIATED TYROSINE TRANSPOSASE"/>
    <property type="match status" value="1"/>
</dbReference>